<protein>
    <recommendedName>
        <fullName evidence="4">RES domain-containing protein</fullName>
    </recommendedName>
</protein>
<reference evidence="2 3" key="1">
    <citation type="submission" date="2016-10" db="EMBL/GenBank/DDBJ databases">
        <authorList>
            <person name="de Groot N.N."/>
        </authorList>
    </citation>
    <scope>NUCLEOTIDE SEQUENCE [LARGE SCALE GENOMIC DNA]</scope>
    <source>
        <strain evidence="2 3">DSM 21799</strain>
    </source>
</reference>
<dbReference type="AlphaFoldDB" id="A0A1H4KAB2"/>
<dbReference type="OrthoDB" id="3256236at2"/>
<dbReference type="RefSeq" id="WP_091180982.1">
    <property type="nucleotide sequence ID" value="NZ_FNRY01000001.1"/>
</dbReference>
<evidence type="ECO:0000256" key="1">
    <source>
        <dbReference type="SAM" id="MobiDB-lite"/>
    </source>
</evidence>
<dbReference type="EMBL" id="FNRY01000001">
    <property type="protein sequence ID" value="SEB55504.1"/>
    <property type="molecule type" value="Genomic_DNA"/>
</dbReference>
<proteinExistence type="predicted"/>
<dbReference type="Proteomes" id="UP000199183">
    <property type="component" value="Unassembled WGS sequence"/>
</dbReference>
<keyword evidence="3" id="KW-1185">Reference proteome</keyword>
<sequence>MSALPAPDSSRFPTSLSNGDVRTLPAGTTFGRIYDAGGAHPSRWHEFRRFGPTGSRFDHHPEPSGVHPDYGVTYVVPQISVQPAAQTQQVLLICLAECFSDRGVIERGGGSPGSTQPYFTLFSSVRDVQLLDLVDSSWLVNAGGNDTINTGNRAESRPWARAIHASYTDVDGVFYTPRTIAARKDLPPARAVALWERAEDALPPSPTVNIALSSPGLTVTLEAFAKKLKLGLAG</sequence>
<name>A0A1H4KAB2_9MICO</name>
<feature type="region of interest" description="Disordered" evidence="1">
    <location>
        <begin position="1"/>
        <end position="23"/>
    </location>
</feature>
<evidence type="ECO:0000313" key="3">
    <source>
        <dbReference type="Proteomes" id="UP000199183"/>
    </source>
</evidence>
<evidence type="ECO:0000313" key="2">
    <source>
        <dbReference type="EMBL" id="SEB55504.1"/>
    </source>
</evidence>
<gene>
    <name evidence="2" type="ORF">SAMN04489806_1092</name>
</gene>
<evidence type="ECO:0008006" key="4">
    <source>
        <dbReference type="Google" id="ProtNLM"/>
    </source>
</evidence>
<feature type="compositionally biased region" description="Polar residues" evidence="1">
    <location>
        <begin position="11"/>
        <end position="20"/>
    </location>
</feature>
<accession>A0A1H4KAB2</accession>
<organism evidence="2 3">
    <name type="scientific">Paramicrobacterium humi</name>
    <dbReference type="NCBI Taxonomy" id="640635"/>
    <lineage>
        <taxon>Bacteria</taxon>
        <taxon>Bacillati</taxon>
        <taxon>Actinomycetota</taxon>
        <taxon>Actinomycetes</taxon>
        <taxon>Micrococcales</taxon>
        <taxon>Microbacteriaceae</taxon>
        <taxon>Paramicrobacterium</taxon>
    </lineage>
</organism>
<dbReference type="STRING" id="640635.SAMN04489806_1092"/>